<evidence type="ECO:0000313" key="9">
    <source>
        <dbReference type="Proteomes" id="UP000517759"/>
    </source>
</evidence>
<proteinExistence type="inferred from homology"/>
<accession>A0A7W6AMA2</accession>
<dbReference type="InterPro" id="IPR029753">
    <property type="entry name" value="D-isomer_DH_CS"/>
</dbReference>
<name>A0A7W6AMA2_9HYPH</name>
<dbReference type="SUPFAM" id="SSF52283">
    <property type="entry name" value="Formate/glycerate dehydrogenase catalytic domain-like"/>
    <property type="match status" value="1"/>
</dbReference>
<reference evidence="8 9" key="3">
    <citation type="submission" date="2020-08" db="EMBL/GenBank/DDBJ databases">
        <title>Genomic Encyclopedia of Type Strains, Phase IV (KMG-IV): sequencing the most valuable type-strain genomes for metagenomic binning, comparative biology and taxonomic classification.</title>
        <authorList>
            <person name="Goeker M."/>
        </authorList>
    </citation>
    <scope>NUCLEOTIDE SEQUENCE [LARGE SCALE GENOMIC DNA]</scope>
    <source>
        <strain evidence="8 9">DSM 24105</strain>
    </source>
</reference>
<evidence type="ECO:0000313" key="8">
    <source>
        <dbReference type="EMBL" id="MBB3905231.1"/>
    </source>
</evidence>
<dbReference type="FunFam" id="3.40.50.720:FF:000041">
    <property type="entry name" value="D-3-phosphoglycerate dehydrogenase"/>
    <property type="match status" value="1"/>
</dbReference>
<organism evidence="8 9">
    <name type="scientific">Methylobacterium brachythecii</name>
    <dbReference type="NCBI Taxonomy" id="1176177"/>
    <lineage>
        <taxon>Bacteria</taxon>
        <taxon>Pseudomonadati</taxon>
        <taxon>Pseudomonadota</taxon>
        <taxon>Alphaproteobacteria</taxon>
        <taxon>Hyphomicrobiales</taxon>
        <taxon>Methylobacteriaceae</taxon>
        <taxon>Methylobacterium</taxon>
    </lineage>
</organism>
<dbReference type="PROSITE" id="PS00671">
    <property type="entry name" value="D_2_HYDROXYACID_DH_3"/>
    <property type="match status" value="1"/>
</dbReference>
<keyword evidence="2 4" id="KW-0560">Oxidoreductase</keyword>
<reference evidence="7" key="4">
    <citation type="submission" date="2023-01" db="EMBL/GenBank/DDBJ databases">
        <title>Draft genome sequence of Methylobacterium brachythecii strain NBRC 107710.</title>
        <authorList>
            <person name="Sun Q."/>
            <person name="Mori K."/>
        </authorList>
    </citation>
    <scope>NUCLEOTIDE SEQUENCE</scope>
    <source>
        <strain evidence="7">NBRC 107710</strain>
    </source>
</reference>
<dbReference type="Proteomes" id="UP001156881">
    <property type="component" value="Unassembled WGS sequence"/>
</dbReference>
<evidence type="ECO:0000256" key="2">
    <source>
        <dbReference type="ARBA" id="ARBA00023002"/>
    </source>
</evidence>
<evidence type="ECO:0000259" key="5">
    <source>
        <dbReference type="Pfam" id="PF00389"/>
    </source>
</evidence>
<dbReference type="InterPro" id="IPR036291">
    <property type="entry name" value="NAD(P)-bd_dom_sf"/>
</dbReference>
<dbReference type="InterPro" id="IPR050857">
    <property type="entry name" value="D-2-hydroxyacid_DH"/>
</dbReference>
<evidence type="ECO:0000313" key="7">
    <source>
        <dbReference type="EMBL" id="GLS47026.1"/>
    </source>
</evidence>
<dbReference type="Proteomes" id="UP000517759">
    <property type="component" value="Unassembled WGS sequence"/>
</dbReference>
<keyword evidence="3" id="KW-0520">NAD</keyword>
<keyword evidence="10" id="KW-1185">Reference proteome</keyword>
<dbReference type="GO" id="GO:0006564">
    <property type="term" value="P:L-serine biosynthetic process"/>
    <property type="evidence" value="ECO:0007669"/>
    <property type="project" value="UniProtKB-ARBA"/>
</dbReference>
<evidence type="ECO:0000313" key="10">
    <source>
        <dbReference type="Proteomes" id="UP001156881"/>
    </source>
</evidence>
<evidence type="ECO:0000256" key="4">
    <source>
        <dbReference type="RuleBase" id="RU003719"/>
    </source>
</evidence>
<gene>
    <name evidence="7" type="ORF">GCM10007884_50260</name>
    <name evidence="8" type="ORF">GGR33_004759</name>
</gene>
<dbReference type="EC" id="1.1.1.310" evidence="8"/>
<dbReference type="AlphaFoldDB" id="A0A7W6AMA2"/>
<dbReference type="EMBL" id="BSPG01000070">
    <property type="protein sequence ID" value="GLS47026.1"/>
    <property type="molecule type" value="Genomic_DNA"/>
</dbReference>
<reference evidence="10" key="2">
    <citation type="journal article" date="2019" name="Int. J. Syst. Evol. Microbiol.">
        <title>The Global Catalogue of Microorganisms (GCM) 10K type strain sequencing project: providing services to taxonomists for standard genome sequencing and annotation.</title>
        <authorList>
            <consortium name="The Broad Institute Genomics Platform"/>
            <consortium name="The Broad Institute Genome Sequencing Center for Infectious Disease"/>
            <person name="Wu L."/>
            <person name="Ma J."/>
        </authorList>
    </citation>
    <scope>NUCLEOTIDE SEQUENCE [LARGE SCALE GENOMIC DNA]</scope>
    <source>
        <strain evidence="10">NBRC 107710</strain>
    </source>
</reference>
<dbReference type="InterPro" id="IPR006140">
    <property type="entry name" value="D-isomer_DH_NAD-bd"/>
</dbReference>
<dbReference type="GO" id="GO:0004617">
    <property type="term" value="F:phosphoglycerate dehydrogenase activity"/>
    <property type="evidence" value="ECO:0007669"/>
    <property type="project" value="UniProtKB-ARBA"/>
</dbReference>
<reference evidence="7" key="1">
    <citation type="journal article" date="2014" name="Int. J. Syst. Evol. Microbiol.">
        <title>Complete genome of a new Firmicutes species belonging to the dominant human colonic microbiota ('Ruminococcus bicirculans') reveals two chromosomes and a selective capacity to utilize plant glucans.</title>
        <authorList>
            <consortium name="NISC Comparative Sequencing Program"/>
            <person name="Wegmann U."/>
            <person name="Louis P."/>
            <person name="Goesmann A."/>
            <person name="Henrissat B."/>
            <person name="Duncan S.H."/>
            <person name="Flint H.J."/>
        </authorList>
    </citation>
    <scope>NUCLEOTIDE SEQUENCE</scope>
    <source>
        <strain evidence="7">NBRC 107710</strain>
    </source>
</reference>
<dbReference type="GO" id="GO:0047545">
    <property type="term" value="F:(S)-2-hydroxyglutarate dehydrogenase activity"/>
    <property type="evidence" value="ECO:0007669"/>
    <property type="project" value="UniProtKB-ARBA"/>
</dbReference>
<dbReference type="RefSeq" id="WP_183511896.1">
    <property type="nucleotide sequence ID" value="NZ_BSPG01000070.1"/>
</dbReference>
<evidence type="ECO:0000256" key="3">
    <source>
        <dbReference type="ARBA" id="ARBA00023027"/>
    </source>
</evidence>
<comment type="caution">
    <text evidence="8">The sequence shown here is derived from an EMBL/GenBank/DDBJ whole genome shotgun (WGS) entry which is preliminary data.</text>
</comment>
<dbReference type="EMBL" id="JACIDN010000010">
    <property type="protein sequence ID" value="MBB3905231.1"/>
    <property type="molecule type" value="Genomic_DNA"/>
</dbReference>
<dbReference type="Pfam" id="PF02826">
    <property type="entry name" value="2-Hacid_dh_C"/>
    <property type="match status" value="1"/>
</dbReference>
<protein>
    <submittedName>
        <fullName evidence="8">(S)-sulfolactate dehydrogenase</fullName>
        <ecNumber evidence="8">1.1.1.310</ecNumber>
    </submittedName>
</protein>
<evidence type="ECO:0000259" key="6">
    <source>
        <dbReference type="Pfam" id="PF02826"/>
    </source>
</evidence>
<dbReference type="PANTHER" id="PTHR42789">
    <property type="entry name" value="D-ISOMER SPECIFIC 2-HYDROXYACID DEHYDROGENASE FAMILY PROTEIN (AFU_ORTHOLOGUE AFUA_6G10090)"/>
    <property type="match status" value="1"/>
</dbReference>
<evidence type="ECO:0000256" key="1">
    <source>
        <dbReference type="ARBA" id="ARBA00005854"/>
    </source>
</evidence>
<dbReference type="PANTHER" id="PTHR42789:SF1">
    <property type="entry name" value="D-ISOMER SPECIFIC 2-HYDROXYACID DEHYDROGENASE FAMILY PROTEIN (AFU_ORTHOLOGUE AFUA_6G10090)"/>
    <property type="match status" value="1"/>
</dbReference>
<dbReference type="InterPro" id="IPR006139">
    <property type="entry name" value="D-isomer_2_OHA_DH_cat_dom"/>
</dbReference>
<dbReference type="SUPFAM" id="SSF51735">
    <property type="entry name" value="NAD(P)-binding Rossmann-fold domains"/>
    <property type="match status" value="1"/>
</dbReference>
<feature type="domain" description="D-isomer specific 2-hydroxyacid dehydrogenase NAD-binding" evidence="6">
    <location>
        <begin position="108"/>
        <end position="288"/>
    </location>
</feature>
<dbReference type="CDD" id="cd12173">
    <property type="entry name" value="PGDH_4"/>
    <property type="match status" value="1"/>
</dbReference>
<dbReference type="GO" id="GO:0051287">
    <property type="term" value="F:NAD binding"/>
    <property type="evidence" value="ECO:0007669"/>
    <property type="project" value="InterPro"/>
</dbReference>
<comment type="similarity">
    <text evidence="1 4">Belongs to the D-isomer specific 2-hydroxyacid dehydrogenase family.</text>
</comment>
<dbReference type="GO" id="GO:0102155">
    <property type="term" value="F:S-sulfolactate dehydrogenase activity"/>
    <property type="evidence" value="ECO:0007669"/>
    <property type="project" value="UniProtKB-EC"/>
</dbReference>
<dbReference type="PROSITE" id="PS00670">
    <property type="entry name" value="D_2_HYDROXYACID_DH_2"/>
    <property type="match status" value="1"/>
</dbReference>
<sequence>MPDIVVAEFMDEAAIRDGLAGFDVLYDPTLVDKPDALRAALTEARGLIVRNRTQVRAPLLEAAPNLKVVGRLGVGLDNIDMDACQARGIAVFPATGANDGAVAEYVIGTAMLLLRGAYGATGRVAAGEWPRNALMGREISGKRLGLVGFGAIARETAQRAAALGMQLAAYDPFLGTDDPAWRPGYGPVASKTLEALIAESDVLSLHVPLTDKTRRLIGAAAIARMPKGAILINAARGGVVDEAAVAAALKSRHLGGAALDVFDREPLDAAAGAIFADAPNLILTPHIAGVTVESNVRVSAVTAEAVRRHLLEG</sequence>
<dbReference type="Pfam" id="PF00389">
    <property type="entry name" value="2-Hacid_dh"/>
    <property type="match status" value="1"/>
</dbReference>
<feature type="domain" description="D-isomer specific 2-hydroxyacid dehydrogenase catalytic" evidence="5">
    <location>
        <begin position="33"/>
        <end position="310"/>
    </location>
</feature>
<dbReference type="Gene3D" id="3.40.50.720">
    <property type="entry name" value="NAD(P)-binding Rossmann-like Domain"/>
    <property type="match status" value="2"/>
</dbReference>